<dbReference type="CDD" id="cd18584">
    <property type="entry name" value="ABC_6TM_AarD_CydD"/>
    <property type="match status" value="1"/>
</dbReference>
<feature type="transmembrane region" description="Helical" evidence="7">
    <location>
        <begin position="147"/>
        <end position="180"/>
    </location>
</feature>
<sequence length="569" mass="62914">MLSKKVSANKSKDLLKNLQAQQRQPFVAALFAGGVITVTVVIQAALLATIISQLILTHHFPIHLVYWLMVTMLIRAAAGFVKDQFSAKASINIRASLRKRLINHLAQLGPARNIIDQDGGLSTTIYEQVDALDDYFSRYQLQAMMCVFIPLAILICAMVVSWFAFAVFMVTAPLVIYFMILVGEKAANANRKQFSVLAVLSNQFVDLTRGLFQLRLLSRERQAEQRLKDSAEAYQNTTMKVLGLAFLSTATLELFASISIAVVALILGLGLIKQVPGFHGEIFLNLHDSLFMLLLAPEFYLPLRQLGADYHAKQKALAAAEQILEILDVQLVQPTKEKSLFEAQTNQPITFENLRWTIDGRNLLSNVNLTIQPNERIWLSGESGAGKSSLLNILLGFHLDYQGKLLIGEHELKHLTLDSWRKTLAWIPQMPEWVSGTLAQNLILGLGPVNDTDVANALIQAEAADFIKALPLGLDTSISELGSGLSGGQLQRLSIARAILTDAPIWLLDEPASHLDSETGQALYKTLEKVTRNKTTLLISHDTHPVDWCDKALVMRHGEIVQQGGIDES</sequence>
<dbReference type="Gene3D" id="3.40.50.300">
    <property type="entry name" value="P-loop containing nucleotide triphosphate hydrolases"/>
    <property type="match status" value="1"/>
</dbReference>
<evidence type="ECO:0000313" key="11">
    <source>
        <dbReference type="Proteomes" id="UP000295565"/>
    </source>
</evidence>
<feature type="domain" description="ABC transmembrane type-1" evidence="9">
    <location>
        <begin position="27"/>
        <end position="315"/>
    </location>
</feature>
<keyword evidence="2 7" id="KW-0812">Transmembrane</keyword>
<dbReference type="PROSITE" id="PS00211">
    <property type="entry name" value="ABC_TRANSPORTER_1"/>
    <property type="match status" value="1"/>
</dbReference>
<dbReference type="InterPro" id="IPR039421">
    <property type="entry name" value="Type_1_exporter"/>
</dbReference>
<keyword evidence="3" id="KW-0547">Nucleotide-binding</keyword>
<evidence type="ECO:0000313" key="10">
    <source>
        <dbReference type="EMBL" id="TCK46605.1"/>
    </source>
</evidence>
<gene>
    <name evidence="10" type="ORF">EV690_3556</name>
</gene>
<evidence type="ECO:0000259" key="8">
    <source>
        <dbReference type="PROSITE" id="PS50893"/>
    </source>
</evidence>
<dbReference type="InterPro" id="IPR003593">
    <property type="entry name" value="AAA+_ATPase"/>
</dbReference>
<dbReference type="GO" id="GO:0034040">
    <property type="term" value="F:ATPase-coupled lipid transmembrane transporter activity"/>
    <property type="evidence" value="ECO:0007669"/>
    <property type="project" value="TreeGrafter"/>
</dbReference>
<dbReference type="AlphaFoldDB" id="A0A4R1J950"/>
<protein>
    <submittedName>
        <fullName evidence="10">ATP-binding cassette subfamily C protein CydD</fullName>
    </submittedName>
</protein>
<evidence type="ECO:0000256" key="2">
    <source>
        <dbReference type="ARBA" id="ARBA00022692"/>
    </source>
</evidence>
<dbReference type="InterPro" id="IPR003439">
    <property type="entry name" value="ABC_transporter-like_ATP-bd"/>
</dbReference>
<dbReference type="GO" id="GO:0042883">
    <property type="term" value="P:cysteine transport"/>
    <property type="evidence" value="ECO:0007669"/>
    <property type="project" value="InterPro"/>
</dbReference>
<dbReference type="RefSeq" id="WP_131914287.1">
    <property type="nucleotide sequence ID" value="NZ_OU594967.1"/>
</dbReference>
<proteinExistence type="predicted"/>
<evidence type="ECO:0000256" key="4">
    <source>
        <dbReference type="ARBA" id="ARBA00022840"/>
    </source>
</evidence>
<dbReference type="OrthoDB" id="9806127at2"/>
<dbReference type="PROSITE" id="PS50893">
    <property type="entry name" value="ABC_TRANSPORTER_2"/>
    <property type="match status" value="1"/>
</dbReference>
<dbReference type="InterPro" id="IPR027417">
    <property type="entry name" value="P-loop_NTPase"/>
</dbReference>
<reference evidence="10 11" key="1">
    <citation type="submission" date="2019-03" db="EMBL/GenBank/DDBJ databases">
        <title>Genomic Encyclopedia of Type Strains, Phase IV (KMG-IV): sequencing the most valuable type-strain genomes for metagenomic binning, comparative biology and taxonomic classification.</title>
        <authorList>
            <person name="Goeker M."/>
        </authorList>
    </citation>
    <scope>NUCLEOTIDE SEQUENCE [LARGE SCALE GENOMIC DNA]</scope>
    <source>
        <strain evidence="10 11">DSM 18577</strain>
    </source>
</reference>
<evidence type="ECO:0000256" key="3">
    <source>
        <dbReference type="ARBA" id="ARBA00022741"/>
    </source>
</evidence>
<evidence type="ECO:0000256" key="1">
    <source>
        <dbReference type="ARBA" id="ARBA00004651"/>
    </source>
</evidence>
<feature type="domain" description="ABC transporter" evidence="8">
    <location>
        <begin position="349"/>
        <end position="569"/>
    </location>
</feature>
<evidence type="ECO:0000256" key="6">
    <source>
        <dbReference type="ARBA" id="ARBA00023136"/>
    </source>
</evidence>
<keyword evidence="5 7" id="KW-1133">Transmembrane helix</keyword>
<dbReference type="InterPro" id="IPR036640">
    <property type="entry name" value="ABC1_TM_sf"/>
</dbReference>
<feature type="transmembrane region" description="Helical" evidence="7">
    <location>
        <begin position="64"/>
        <end position="81"/>
    </location>
</feature>
<dbReference type="InterPro" id="IPR017871">
    <property type="entry name" value="ABC_transporter-like_CS"/>
</dbReference>
<dbReference type="GO" id="GO:0140359">
    <property type="term" value="F:ABC-type transporter activity"/>
    <property type="evidence" value="ECO:0007669"/>
    <property type="project" value="InterPro"/>
</dbReference>
<dbReference type="InterPro" id="IPR014216">
    <property type="entry name" value="ABC_transptr_CydD"/>
</dbReference>
<name>A0A4R1J950_9GAMM</name>
<accession>A0A4R1J950</accession>
<dbReference type="Gene3D" id="1.20.1560.10">
    <property type="entry name" value="ABC transporter type 1, transmembrane domain"/>
    <property type="match status" value="1"/>
</dbReference>
<dbReference type="InterPro" id="IPR011527">
    <property type="entry name" value="ABC1_TM_dom"/>
</dbReference>
<organism evidence="10 11">
    <name type="scientific">Celerinatantimonas diazotrophica</name>
    <dbReference type="NCBI Taxonomy" id="412034"/>
    <lineage>
        <taxon>Bacteria</taxon>
        <taxon>Pseudomonadati</taxon>
        <taxon>Pseudomonadota</taxon>
        <taxon>Gammaproteobacteria</taxon>
        <taxon>Celerinatantimonadaceae</taxon>
        <taxon>Celerinatantimonas</taxon>
    </lineage>
</organism>
<dbReference type="SUPFAM" id="SSF90123">
    <property type="entry name" value="ABC transporter transmembrane region"/>
    <property type="match status" value="1"/>
</dbReference>
<keyword evidence="6 7" id="KW-0472">Membrane</keyword>
<keyword evidence="4 10" id="KW-0067">ATP-binding</keyword>
<dbReference type="GO" id="GO:0005524">
    <property type="term" value="F:ATP binding"/>
    <property type="evidence" value="ECO:0007669"/>
    <property type="project" value="UniProtKB-KW"/>
</dbReference>
<dbReference type="GO" id="GO:0005886">
    <property type="term" value="C:plasma membrane"/>
    <property type="evidence" value="ECO:0007669"/>
    <property type="project" value="UniProtKB-SubCell"/>
</dbReference>
<dbReference type="SMART" id="SM00382">
    <property type="entry name" value="AAA"/>
    <property type="match status" value="1"/>
</dbReference>
<evidence type="ECO:0000256" key="5">
    <source>
        <dbReference type="ARBA" id="ARBA00022989"/>
    </source>
</evidence>
<evidence type="ECO:0000256" key="7">
    <source>
        <dbReference type="SAM" id="Phobius"/>
    </source>
</evidence>
<dbReference type="SUPFAM" id="SSF52540">
    <property type="entry name" value="P-loop containing nucleoside triphosphate hydrolases"/>
    <property type="match status" value="1"/>
</dbReference>
<feature type="transmembrane region" description="Helical" evidence="7">
    <location>
        <begin position="254"/>
        <end position="272"/>
    </location>
</feature>
<dbReference type="PANTHER" id="PTHR24221:SF261">
    <property type="entry name" value="GLUTATHIONE_L-CYSTEINE TRANSPORT SYSTEM ATP-BINDING_PERMEASE PROTEIN CYDD"/>
    <property type="match status" value="1"/>
</dbReference>
<comment type="subcellular location">
    <subcellularLocation>
        <location evidence="1">Cell membrane</location>
        <topology evidence="1">Multi-pass membrane protein</topology>
    </subcellularLocation>
</comment>
<dbReference type="GO" id="GO:0016887">
    <property type="term" value="F:ATP hydrolysis activity"/>
    <property type="evidence" value="ECO:0007669"/>
    <property type="project" value="InterPro"/>
</dbReference>
<dbReference type="NCBIfam" id="TIGR02857">
    <property type="entry name" value="CydD"/>
    <property type="match status" value="1"/>
</dbReference>
<keyword evidence="11" id="KW-1185">Reference proteome</keyword>
<dbReference type="Pfam" id="PF00664">
    <property type="entry name" value="ABC_membrane"/>
    <property type="match status" value="1"/>
</dbReference>
<dbReference type="PROSITE" id="PS50929">
    <property type="entry name" value="ABC_TM1F"/>
    <property type="match status" value="1"/>
</dbReference>
<comment type="caution">
    <text evidence="10">The sequence shown here is derived from an EMBL/GenBank/DDBJ whole genome shotgun (WGS) entry which is preliminary data.</text>
</comment>
<dbReference type="Proteomes" id="UP000295565">
    <property type="component" value="Unassembled WGS sequence"/>
</dbReference>
<evidence type="ECO:0000259" key="9">
    <source>
        <dbReference type="PROSITE" id="PS50929"/>
    </source>
</evidence>
<feature type="transmembrane region" description="Helical" evidence="7">
    <location>
        <begin position="26"/>
        <end position="52"/>
    </location>
</feature>
<dbReference type="Pfam" id="PF00005">
    <property type="entry name" value="ABC_tran"/>
    <property type="match status" value="1"/>
</dbReference>
<dbReference type="PANTHER" id="PTHR24221">
    <property type="entry name" value="ATP-BINDING CASSETTE SUB-FAMILY B"/>
    <property type="match status" value="1"/>
</dbReference>
<dbReference type="EMBL" id="SMGD01000018">
    <property type="protein sequence ID" value="TCK46605.1"/>
    <property type="molecule type" value="Genomic_DNA"/>
</dbReference>